<dbReference type="InterPro" id="IPR029058">
    <property type="entry name" value="AB_hydrolase_fold"/>
</dbReference>
<keyword evidence="5" id="KW-1185">Reference proteome</keyword>
<dbReference type="WBParaSite" id="NBR_0000847501-mRNA-1">
    <property type="protein sequence ID" value="NBR_0000847501-mRNA-1"/>
    <property type="gene ID" value="NBR_0000847501"/>
</dbReference>
<comment type="similarity">
    <text evidence="1 2">Belongs to the peptidase S10 family.</text>
</comment>
<dbReference type="PROSITE" id="PS00131">
    <property type="entry name" value="CARBOXYPEPT_SER_SER"/>
    <property type="match status" value="1"/>
</dbReference>
<reference evidence="4 5" key="2">
    <citation type="submission" date="2018-11" db="EMBL/GenBank/DDBJ databases">
        <authorList>
            <consortium name="Pathogen Informatics"/>
        </authorList>
    </citation>
    <scope>NUCLEOTIDE SEQUENCE [LARGE SCALE GENOMIC DNA]</scope>
</reference>
<dbReference type="SUPFAM" id="SSF53474">
    <property type="entry name" value="alpha/beta-Hydrolases"/>
    <property type="match status" value="1"/>
</dbReference>
<dbReference type="EC" id="3.4.16.-" evidence="2"/>
<name>A0A0N4XZ93_NIPBR</name>
<dbReference type="Proteomes" id="UP000271162">
    <property type="component" value="Unassembled WGS sequence"/>
</dbReference>
<dbReference type="GO" id="GO:0004185">
    <property type="term" value="F:serine-type carboxypeptidase activity"/>
    <property type="evidence" value="ECO:0007669"/>
    <property type="project" value="UniProtKB-UniRule"/>
</dbReference>
<evidence type="ECO:0000256" key="3">
    <source>
        <dbReference type="SAM" id="SignalP"/>
    </source>
</evidence>
<dbReference type="Pfam" id="PF00450">
    <property type="entry name" value="Peptidase_S10"/>
    <property type="match status" value="2"/>
</dbReference>
<dbReference type="InterPro" id="IPR018202">
    <property type="entry name" value="Ser_caboxypep_ser_AS"/>
</dbReference>
<dbReference type="PANTHER" id="PTHR11802:SF70">
    <property type="entry name" value="SERINE CARBOXYPEPTIDASE CTSA-3.1"/>
    <property type="match status" value="1"/>
</dbReference>
<feature type="chain" id="PRO_5043125105" description="Carboxypeptidase" evidence="3">
    <location>
        <begin position="16"/>
        <end position="402"/>
    </location>
</feature>
<accession>A0A0N4XZ93</accession>
<dbReference type="PRINTS" id="PR00724">
    <property type="entry name" value="CRBOXYPTASEC"/>
</dbReference>
<protein>
    <recommendedName>
        <fullName evidence="2">Carboxypeptidase</fullName>
        <ecNumber evidence="2">3.4.16.-</ecNumber>
    </recommendedName>
</protein>
<evidence type="ECO:0000256" key="2">
    <source>
        <dbReference type="RuleBase" id="RU361156"/>
    </source>
</evidence>
<evidence type="ECO:0000256" key="1">
    <source>
        <dbReference type="ARBA" id="ARBA00009431"/>
    </source>
</evidence>
<feature type="signal peptide" evidence="3">
    <location>
        <begin position="1"/>
        <end position="15"/>
    </location>
</feature>
<gene>
    <name evidence="4" type="ORF">NBR_LOCUS8476</name>
</gene>
<dbReference type="InterPro" id="IPR001563">
    <property type="entry name" value="Peptidase_S10"/>
</dbReference>
<organism evidence="6">
    <name type="scientific">Nippostrongylus brasiliensis</name>
    <name type="common">Rat hookworm</name>
    <dbReference type="NCBI Taxonomy" id="27835"/>
    <lineage>
        <taxon>Eukaryota</taxon>
        <taxon>Metazoa</taxon>
        <taxon>Ecdysozoa</taxon>
        <taxon>Nematoda</taxon>
        <taxon>Chromadorea</taxon>
        <taxon>Rhabditida</taxon>
        <taxon>Rhabditina</taxon>
        <taxon>Rhabditomorpha</taxon>
        <taxon>Strongyloidea</taxon>
        <taxon>Heligmosomidae</taxon>
        <taxon>Nippostrongylus</taxon>
    </lineage>
</organism>
<evidence type="ECO:0000313" key="5">
    <source>
        <dbReference type="Proteomes" id="UP000271162"/>
    </source>
</evidence>
<sequence length="402" mass="45570">MLWLVVEVLFALVFSKQEPDLVENIPGLEFEVNFKTYSGYLNANDKQTWRMHYILTESKSEPDEDPLLIWFNGGPGCSSFSGLLQELGPFYVNYDGKTLFENKYAWNTRIDFSVHPKYNNRPFFLGGESYAGIYIPMLAELLVEGINDGSFPNINFQGAAIGNGYMNAKHNQNSMVLWSAYHGRVSIETIPYHYYLDCYDGALNKTPAEHRHSKFEHPSIKGNFDGNFASLINYISTDSYWGYSCWGDSAVSIYLNTEAVQEAFHIPNAWRRQGGGTHQWTPCSDDVSHQYNATYRTTNAFFDYVLKNVQGAGHMVPIDRPGPSVQMITNFMLPNSSGQVDYSSADNIVPDPPVSRFFFLGRKIGAKNLLDRFVLLKCCLCFSCRNTLAAEARLRFTPYSNV</sequence>
<proteinExistence type="inferred from homology"/>
<dbReference type="Gene3D" id="3.40.50.1820">
    <property type="entry name" value="alpha/beta hydrolase"/>
    <property type="match status" value="3"/>
</dbReference>
<keyword evidence="2" id="KW-0378">Hydrolase</keyword>
<dbReference type="GO" id="GO:0006508">
    <property type="term" value="P:proteolysis"/>
    <property type="evidence" value="ECO:0007669"/>
    <property type="project" value="UniProtKB-KW"/>
</dbReference>
<dbReference type="EMBL" id="UYSL01020011">
    <property type="protein sequence ID" value="VDL72065.1"/>
    <property type="molecule type" value="Genomic_DNA"/>
</dbReference>
<keyword evidence="2" id="KW-0121">Carboxypeptidase</keyword>
<evidence type="ECO:0000313" key="6">
    <source>
        <dbReference type="WBParaSite" id="NBR_0000847501-mRNA-1"/>
    </source>
</evidence>
<keyword evidence="3" id="KW-0732">Signal</keyword>
<dbReference type="STRING" id="27835.A0A0N4XZ93"/>
<dbReference type="PANTHER" id="PTHR11802">
    <property type="entry name" value="SERINE PROTEASE FAMILY S10 SERINE CARBOXYPEPTIDASE"/>
    <property type="match status" value="1"/>
</dbReference>
<keyword evidence="2" id="KW-0645">Protease</keyword>
<evidence type="ECO:0000313" key="4">
    <source>
        <dbReference type="EMBL" id="VDL72065.1"/>
    </source>
</evidence>
<dbReference type="AlphaFoldDB" id="A0A0N4XZ93"/>
<reference evidence="6" key="1">
    <citation type="submission" date="2017-02" db="UniProtKB">
        <authorList>
            <consortium name="WormBaseParasite"/>
        </authorList>
    </citation>
    <scope>IDENTIFICATION</scope>
</reference>